<dbReference type="GO" id="GO:0001671">
    <property type="term" value="F:ATPase activator activity"/>
    <property type="evidence" value="ECO:0007669"/>
    <property type="project" value="InterPro"/>
</dbReference>
<evidence type="ECO:0000313" key="2">
    <source>
        <dbReference type="Proteomes" id="UP001500131"/>
    </source>
</evidence>
<accession>A0AAW3AY32</accession>
<dbReference type="Gene3D" id="1.10.287.110">
    <property type="entry name" value="DnaJ domain"/>
    <property type="match status" value="1"/>
</dbReference>
<dbReference type="GO" id="GO:0051087">
    <property type="term" value="F:protein-folding chaperone binding"/>
    <property type="evidence" value="ECO:0007669"/>
    <property type="project" value="InterPro"/>
</dbReference>
<dbReference type="SUPFAM" id="SSF46565">
    <property type="entry name" value="Chaperone J-domain"/>
    <property type="match status" value="1"/>
</dbReference>
<organism evidence="1 2">
    <name type="scientific">Leishmania lindenbergi</name>
    <dbReference type="NCBI Taxonomy" id="651832"/>
    <lineage>
        <taxon>Eukaryota</taxon>
        <taxon>Discoba</taxon>
        <taxon>Euglenozoa</taxon>
        <taxon>Kinetoplastea</taxon>
        <taxon>Metakinetoplastina</taxon>
        <taxon>Trypanosomatida</taxon>
        <taxon>Trypanosomatidae</taxon>
        <taxon>Leishmaniinae</taxon>
        <taxon>Leishmania</taxon>
    </lineage>
</organism>
<dbReference type="AlphaFoldDB" id="A0AAW3AY32"/>
<dbReference type="EMBL" id="JBAMZK010000001">
    <property type="protein sequence ID" value="KAL0515048.1"/>
    <property type="molecule type" value="Genomic_DNA"/>
</dbReference>
<evidence type="ECO:0008006" key="3">
    <source>
        <dbReference type="Google" id="ProtNLM"/>
    </source>
</evidence>
<evidence type="ECO:0000313" key="1">
    <source>
        <dbReference type="EMBL" id="KAL0515048.1"/>
    </source>
</evidence>
<dbReference type="InterPro" id="IPR036869">
    <property type="entry name" value="J_dom_sf"/>
</dbReference>
<protein>
    <recommendedName>
        <fullName evidence="3">J domain-containing protein</fullName>
    </recommendedName>
</protein>
<dbReference type="InterPro" id="IPR004640">
    <property type="entry name" value="HscB"/>
</dbReference>
<gene>
    <name evidence="1" type="ORF">Q4I31_000186</name>
</gene>
<reference evidence="1 2" key="1">
    <citation type="submission" date="2024-02" db="EMBL/GenBank/DDBJ databases">
        <title>FIRST GENOME SEQUENCES OF Leishmania (Viannia) shawi, Leishmania (Viannia) lindenbergi AND Leishmania (Viannia) utingensis.</title>
        <authorList>
            <person name="Resadore F."/>
            <person name="Custodio M.G.F."/>
            <person name="Boite M.C."/>
            <person name="Cupolillo E."/>
            <person name="Ferreira G.E.M."/>
        </authorList>
    </citation>
    <scope>NUCLEOTIDE SEQUENCE [LARGE SCALE GENOMIC DNA]</scope>
    <source>
        <strain evidence="1 2">MHOM/BR/1966/M15733</strain>
    </source>
</reference>
<proteinExistence type="predicted"/>
<dbReference type="GO" id="GO:0005739">
    <property type="term" value="C:mitochondrion"/>
    <property type="evidence" value="ECO:0007669"/>
    <property type="project" value="TreeGrafter"/>
</dbReference>
<sequence>MFAQCALFAQRRVAKGLVVWPHPPAVRRAAPLFWMAQRQRRCFSSASRATTAHSTDTGKGNYFQFFQIPKHPNLDVAALQKKYHNIQRLVHPDQQQVQAQEQVRLLQQHAEGADVPPATAASPPPFACLSGAAKSSVDISTYANAAYETLRTPYLRCRYLSRLVKAEEVKGGPLSAAEEEELLVEDDRRTMKAREVRPDTPMSDDFLMEMLSVNELIFAGDSSDEDVRRQWSVLHFDLEDRAVGYFKDAVKSWNDGDMGAFHHIVQEWTYVSTALGNLKERMLE</sequence>
<dbReference type="PANTHER" id="PTHR14021">
    <property type="entry name" value="IRON-SULFUR CLUSTER CO-CHAPERONE PROTEIN HSCB"/>
    <property type="match status" value="1"/>
</dbReference>
<dbReference type="Proteomes" id="UP001500131">
    <property type="component" value="Unassembled WGS sequence"/>
</dbReference>
<dbReference type="GO" id="GO:0044571">
    <property type="term" value="P:[2Fe-2S] cluster assembly"/>
    <property type="evidence" value="ECO:0007669"/>
    <property type="project" value="InterPro"/>
</dbReference>
<keyword evidence="2" id="KW-1185">Reference proteome</keyword>
<dbReference type="PANTHER" id="PTHR14021:SF15">
    <property type="entry name" value="IRON-SULFUR CLUSTER CO-CHAPERONE PROTEIN HSCB"/>
    <property type="match status" value="1"/>
</dbReference>
<comment type="caution">
    <text evidence="1">The sequence shown here is derived from an EMBL/GenBank/DDBJ whole genome shotgun (WGS) entry which is preliminary data.</text>
</comment>
<name>A0AAW3AY32_9TRYP</name>